<proteinExistence type="predicted"/>
<accession>A0A9N9BLI4</accession>
<feature type="compositionally biased region" description="Low complexity" evidence="1">
    <location>
        <begin position="11"/>
        <end position="30"/>
    </location>
</feature>
<gene>
    <name evidence="2" type="ORF">ALEPTO_LOCUS6701</name>
</gene>
<evidence type="ECO:0000313" key="3">
    <source>
        <dbReference type="Proteomes" id="UP000789508"/>
    </source>
</evidence>
<evidence type="ECO:0000256" key="1">
    <source>
        <dbReference type="SAM" id="MobiDB-lite"/>
    </source>
</evidence>
<evidence type="ECO:0000313" key="2">
    <source>
        <dbReference type="EMBL" id="CAG8568474.1"/>
    </source>
</evidence>
<organism evidence="2 3">
    <name type="scientific">Ambispora leptoticha</name>
    <dbReference type="NCBI Taxonomy" id="144679"/>
    <lineage>
        <taxon>Eukaryota</taxon>
        <taxon>Fungi</taxon>
        <taxon>Fungi incertae sedis</taxon>
        <taxon>Mucoromycota</taxon>
        <taxon>Glomeromycotina</taxon>
        <taxon>Glomeromycetes</taxon>
        <taxon>Archaeosporales</taxon>
        <taxon>Ambisporaceae</taxon>
        <taxon>Ambispora</taxon>
    </lineage>
</organism>
<name>A0A9N9BLI4_9GLOM</name>
<dbReference type="EMBL" id="CAJVPS010002426">
    <property type="protein sequence ID" value="CAG8568474.1"/>
    <property type="molecule type" value="Genomic_DNA"/>
</dbReference>
<protein>
    <submittedName>
        <fullName evidence="2">13153_t:CDS:1</fullName>
    </submittedName>
</protein>
<dbReference type="Proteomes" id="UP000789508">
    <property type="component" value="Unassembled WGS sequence"/>
</dbReference>
<keyword evidence="3" id="KW-1185">Reference proteome</keyword>
<reference evidence="2" key="1">
    <citation type="submission" date="2021-06" db="EMBL/GenBank/DDBJ databases">
        <authorList>
            <person name="Kallberg Y."/>
            <person name="Tangrot J."/>
            <person name="Rosling A."/>
        </authorList>
    </citation>
    <scope>NUCLEOTIDE SEQUENCE</scope>
    <source>
        <strain evidence="2">FL130A</strain>
    </source>
</reference>
<sequence length="64" mass="7186">MLENIIDEVHQNQSQPPRNQQSLSSSNLNPIGHLLPSVKSNFGGNHSTTQGNYLPGRENKLERY</sequence>
<comment type="caution">
    <text evidence="2">The sequence shown here is derived from an EMBL/GenBank/DDBJ whole genome shotgun (WGS) entry which is preliminary data.</text>
</comment>
<feature type="region of interest" description="Disordered" evidence="1">
    <location>
        <begin position="1"/>
        <end position="64"/>
    </location>
</feature>
<feature type="compositionally biased region" description="Polar residues" evidence="1">
    <location>
        <begin position="38"/>
        <end position="52"/>
    </location>
</feature>
<dbReference type="AlphaFoldDB" id="A0A9N9BLI4"/>